<evidence type="ECO:0000313" key="3">
    <source>
        <dbReference type="EMBL" id="UOB18015.1"/>
    </source>
</evidence>
<proteinExistence type="predicted"/>
<evidence type="ECO:0000313" key="4">
    <source>
        <dbReference type="Proteomes" id="UP000831290"/>
    </source>
</evidence>
<protein>
    <recommendedName>
        <fullName evidence="5">Adhesin domain-containing protein</fullName>
    </recommendedName>
</protein>
<dbReference type="KEGG" id="fbm:MQE35_01645"/>
<evidence type="ECO:0008006" key="5">
    <source>
        <dbReference type="Google" id="ProtNLM"/>
    </source>
</evidence>
<evidence type="ECO:0000256" key="2">
    <source>
        <dbReference type="SAM" id="SignalP"/>
    </source>
</evidence>
<evidence type="ECO:0000256" key="1">
    <source>
        <dbReference type="SAM" id="Coils"/>
    </source>
</evidence>
<dbReference type="Proteomes" id="UP000831290">
    <property type="component" value="Chromosome"/>
</dbReference>
<accession>A0A9E6ZP87</accession>
<feature type="coiled-coil region" evidence="1">
    <location>
        <begin position="192"/>
        <end position="273"/>
    </location>
</feature>
<organism evidence="3 4">
    <name type="scientific">Abyssalbus ytuae</name>
    <dbReference type="NCBI Taxonomy" id="2926907"/>
    <lineage>
        <taxon>Bacteria</taxon>
        <taxon>Pseudomonadati</taxon>
        <taxon>Bacteroidota</taxon>
        <taxon>Flavobacteriia</taxon>
        <taxon>Flavobacteriales</taxon>
        <taxon>Flavobacteriaceae</taxon>
        <taxon>Abyssalbus</taxon>
    </lineage>
</organism>
<feature type="signal peptide" evidence="2">
    <location>
        <begin position="1"/>
        <end position="25"/>
    </location>
</feature>
<keyword evidence="4" id="KW-1185">Reference proteome</keyword>
<gene>
    <name evidence="3" type="ORF">MQE35_01645</name>
</gene>
<dbReference type="CDD" id="cd06503">
    <property type="entry name" value="ATP-synt_Fo_b"/>
    <property type="match status" value="1"/>
</dbReference>
<name>A0A9E6ZP87_9FLAO</name>
<feature type="chain" id="PRO_5039089156" description="Adhesin domain-containing protein" evidence="2">
    <location>
        <begin position="26"/>
        <end position="488"/>
    </location>
</feature>
<keyword evidence="2" id="KW-0732">Signal</keyword>
<dbReference type="AlphaFoldDB" id="A0A9E6ZP87"/>
<sequence>MKHIHNLKFKLFVVNFIVFSALVFAQKETKTYKESYKVNNDVVIDINTSYADIEFETWNRNTVEVEAVLEVEGLSKEEAEEYFKEWNLHVTGNSSKVSISAKTNNRIVRGDDFTYISTDGHEFDFDFDFDIPEPPTVEIAPFVVEMPHVPSVPPLPPLPLNFDSFSFDYEAYKKDGDKYLEEWKEEFNKHFNEDFRENLEEWKKQVDEQRKAVEGRKKEIEKYREEMQQKRQEIREKQHEIREKQRVVLQEARERAKEARNEAMSKMREERTKPNVFFLSTGKNKNLKVKKTIKIKMPKKAKLKMNVRHGEVKLADNFKSINATLSHTRLLATVVDGENSVIEASYSPVKVENWNYGELKVNYVKNVNLQNVKSVKLLSKSSDVIIGKISEDAIIDCSFGNLNVDNIGADFKQFEVTLDNSDAIIVLPQNGAFDFYCSSSDSKVEYPERLNLAISKKYSNEQAKGYNQNKNSSKNVSIVATFSDVKIK</sequence>
<keyword evidence="1" id="KW-0175">Coiled coil</keyword>
<reference evidence="3" key="1">
    <citation type="submission" date="2022-03" db="EMBL/GenBank/DDBJ databases">
        <title>Description of Abyssus ytuae gen. nov., sp. nov., a novel member of the family Flavobacteriaceae isolated from the sediment of Mariana Trench.</title>
        <authorList>
            <person name="Zhang J."/>
            <person name="Xu X."/>
        </authorList>
    </citation>
    <scope>NUCLEOTIDE SEQUENCE</scope>
    <source>
        <strain evidence="3">MT3330</strain>
    </source>
</reference>
<dbReference type="EMBL" id="CP094358">
    <property type="protein sequence ID" value="UOB18015.1"/>
    <property type="molecule type" value="Genomic_DNA"/>
</dbReference>
<dbReference type="RefSeq" id="WP_255843911.1">
    <property type="nucleotide sequence ID" value="NZ_CP094358.1"/>
</dbReference>